<dbReference type="GO" id="GO:0032273">
    <property type="term" value="P:positive regulation of protein polymerization"/>
    <property type="evidence" value="ECO:0007669"/>
    <property type="project" value="TreeGrafter"/>
</dbReference>
<gene>
    <name evidence="3" type="primary">TPPP3</name>
    <name evidence="3" type="ORF">SPIL2461_LOCUS10617</name>
</gene>
<dbReference type="GO" id="GO:0001578">
    <property type="term" value="P:microtubule bundle formation"/>
    <property type="evidence" value="ECO:0007669"/>
    <property type="project" value="TreeGrafter"/>
</dbReference>
<keyword evidence="4" id="KW-1185">Reference proteome</keyword>
<sequence>MASASSAALLESFQAFAGGLEMDGRTWVKCLKDSMLLDEDFTTVDADLIFARVKTRGTRKIDYATFRRALSEVAKKWQMSQEQVEDIICLAAGPHYENQPQVPEPGIDDPSGPQRFYYDMTLYTGTHKYGGPSLVGNGIVEGAPVNFQEHVNRDRDNEVAASAERRRRAVLGEEGSAEMPRLLGKPRSPPPQRRELPKGRRPVPVAQLKGPERFFYDKASYTGTHKHGGPSVTGNGLPKQGYEDLSELVRRDHVQDDELHRHQRMHGAYVQDEFGNTFPVTEDYRPFLKEAAAAGPSSRGTAASASAELPTLLGSPRRRAAAAPPQLQQVEVSIKQAPPYEAWPMQSQPVAHKVIRTESSGWSASVPGVPGAVISPQVTPQAWESRSPKKRRVPASWQESLTIISV</sequence>
<dbReference type="GO" id="GO:0046785">
    <property type="term" value="P:microtubule polymerization"/>
    <property type="evidence" value="ECO:0007669"/>
    <property type="project" value="InterPro"/>
</dbReference>
<evidence type="ECO:0000313" key="3">
    <source>
        <dbReference type="EMBL" id="CAE7434652.1"/>
    </source>
</evidence>
<feature type="region of interest" description="Disordered" evidence="2">
    <location>
        <begin position="151"/>
        <end position="240"/>
    </location>
</feature>
<proteinExistence type="inferred from homology"/>
<dbReference type="PANTHER" id="PTHR12932">
    <property type="entry name" value="P25 ALPHA-RELATED"/>
    <property type="match status" value="1"/>
</dbReference>
<comment type="caution">
    <text evidence="3">The sequence shown here is derived from an EMBL/GenBank/DDBJ whole genome shotgun (WGS) entry which is preliminary data.</text>
</comment>
<dbReference type="EMBL" id="CAJNIZ010020001">
    <property type="protein sequence ID" value="CAE7434652.1"/>
    <property type="molecule type" value="Genomic_DNA"/>
</dbReference>
<evidence type="ECO:0000313" key="4">
    <source>
        <dbReference type="Proteomes" id="UP000649617"/>
    </source>
</evidence>
<dbReference type="GO" id="GO:0015631">
    <property type="term" value="F:tubulin binding"/>
    <property type="evidence" value="ECO:0007669"/>
    <property type="project" value="InterPro"/>
</dbReference>
<dbReference type="Gene3D" id="1.10.238.10">
    <property type="entry name" value="EF-hand"/>
    <property type="match status" value="1"/>
</dbReference>
<organism evidence="3 4">
    <name type="scientific">Symbiodinium pilosum</name>
    <name type="common">Dinoflagellate</name>
    <dbReference type="NCBI Taxonomy" id="2952"/>
    <lineage>
        <taxon>Eukaryota</taxon>
        <taxon>Sar</taxon>
        <taxon>Alveolata</taxon>
        <taxon>Dinophyceae</taxon>
        <taxon>Suessiales</taxon>
        <taxon>Symbiodiniaceae</taxon>
        <taxon>Symbiodinium</taxon>
    </lineage>
</organism>
<reference evidence="3" key="1">
    <citation type="submission" date="2021-02" db="EMBL/GenBank/DDBJ databases">
        <authorList>
            <person name="Dougan E. K."/>
            <person name="Rhodes N."/>
            <person name="Thang M."/>
            <person name="Chan C."/>
        </authorList>
    </citation>
    <scope>NUCLEOTIDE SEQUENCE</scope>
</reference>
<dbReference type="OrthoDB" id="548799at2759"/>
<dbReference type="InterPro" id="IPR011992">
    <property type="entry name" value="EF-hand-dom_pair"/>
</dbReference>
<dbReference type="Pfam" id="PF05517">
    <property type="entry name" value="p25-alpha"/>
    <property type="match status" value="1"/>
</dbReference>
<comment type="similarity">
    <text evidence="1">Belongs to the TPPP family.</text>
</comment>
<feature type="region of interest" description="Disordered" evidence="2">
    <location>
        <begin position="370"/>
        <end position="394"/>
    </location>
</feature>
<evidence type="ECO:0000256" key="1">
    <source>
        <dbReference type="ARBA" id="ARBA00010994"/>
    </source>
</evidence>
<dbReference type="Proteomes" id="UP000649617">
    <property type="component" value="Unassembled WGS sequence"/>
</dbReference>
<accession>A0A812REU4</accession>
<protein>
    <submittedName>
        <fullName evidence="3">TPPP3 protein</fullName>
    </submittedName>
</protein>
<dbReference type="PANTHER" id="PTHR12932:SF9">
    <property type="entry name" value="TUBULIN POLYMERIZATION-PROMOTING PROTEIN HOMOLOG"/>
    <property type="match status" value="1"/>
</dbReference>
<dbReference type="InterPro" id="IPR008907">
    <property type="entry name" value="TPP/p25"/>
</dbReference>
<dbReference type="AlphaFoldDB" id="A0A812REU4"/>
<evidence type="ECO:0000256" key="2">
    <source>
        <dbReference type="SAM" id="MobiDB-lite"/>
    </source>
</evidence>
<dbReference type="GO" id="GO:0005874">
    <property type="term" value="C:microtubule"/>
    <property type="evidence" value="ECO:0007669"/>
    <property type="project" value="TreeGrafter"/>
</dbReference>
<dbReference type="SUPFAM" id="SSF47473">
    <property type="entry name" value="EF-hand"/>
    <property type="match status" value="1"/>
</dbReference>
<name>A0A812REU4_SYMPI</name>